<reference evidence="1" key="1">
    <citation type="submission" date="2022-08" db="EMBL/GenBank/DDBJ databases">
        <title>Genomic Encyclopedia of Type Strains, Phase V (KMG-V): Genome sequencing to study the core and pangenomes of soil and plant-associated prokaryotes.</title>
        <authorList>
            <person name="Whitman W."/>
        </authorList>
    </citation>
    <scope>NUCLEOTIDE SEQUENCE</scope>
    <source>
        <strain evidence="1">SP2017</strain>
    </source>
</reference>
<protein>
    <submittedName>
        <fullName evidence="1">Uncharacterized protein</fullName>
    </submittedName>
</protein>
<name>A0A9X2Z572_9BACT</name>
<evidence type="ECO:0000313" key="1">
    <source>
        <dbReference type="EMBL" id="MCS3953179.1"/>
    </source>
</evidence>
<accession>A0A9X2Z572</accession>
<gene>
    <name evidence="1" type="ORF">GGP83_003154</name>
</gene>
<dbReference type="AlphaFoldDB" id="A0A9X2Z572"/>
<evidence type="ECO:0000313" key="2">
    <source>
        <dbReference type="Proteomes" id="UP001155010"/>
    </source>
</evidence>
<organism evidence="1 2">
    <name type="scientific">Salinibacter ruber</name>
    <dbReference type="NCBI Taxonomy" id="146919"/>
    <lineage>
        <taxon>Bacteria</taxon>
        <taxon>Pseudomonadati</taxon>
        <taxon>Rhodothermota</taxon>
        <taxon>Rhodothermia</taxon>
        <taxon>Rhodothermales</taxon>
        <taxon>Salinibacteraceae</taxon>
        <taxon>Salinibacter</taxon>
    </lineage>
</organism>
<comment type="caution">
    <text evidence="1">The sequence shown here is derived from an EMBL/GenBank/DDBJ whole genome shotgun (WGS) entry which is preliminary data.</text>
</comment>
<dbReference type="Proteomes" id="UP001155010">
    <property type="component" value="Unassembled WGS sequence"/>
</dbReference>
<dbReference type="EMBL" id="JANUBB010000018">
    <property type="protein sequence ID" value="MCS3953179.1"/>
    <property type="molecule type" value="Genomic_DNA"/>
</dbReference>
<sequence length="189" mass="21751">MKDITQPAENTFSDSVQGRQGYRLTRLLRIFAEHTPGLQAIRDATVYLGEDIGELRVDAVLRISSGPHTRTKAHDNIVMGAPRVVVLYTPTQWPPGEGTSVHEMLSESNVTDFAWWDYTQDQLQFTSYTPEGEIHPDVLRSFPTSGIRLSDLRNGRLLKIGHRMRRNFHSPLHRWFIREHLCEDVPSWM</sequence>
<proteinExistence type="predicted"/>